<evidence type="ECO:0000313" key="2">
    <source>
        <dbReference type="EMBL" id="KAK0490345.1"/>
    </source>
</evidence>
<proteinExistence type="predicted"/>
<protein>
    <submittedName>
        <fullName evidence="2">Uncharacterized protein</fullName>
    </submittedName>
</protein>
<sequence>MNEGIIREHLDASTKLKTARSGAGTPESSSSNLGWNLCTAILGGDLLLGLRHLGRTNVTRITFEQASLPIASGAQYQRDILTILLGIHPGFRFTSACDHLRQAFANIITGHKPTVSMSQETGEDPIPCFVAPLRASADPGEVGEGGSNGGRGCQWSACGGERRRSTRTPINTAIPLWTSTSILIPNACKKSIEGITEEKKQGGGDGEGREEWAGQRTITGHDTRSRRNMWQYFWMGMQAYFIELPTLNVAHRVSQGSRCGMISNEISVNTAAPKKVFDALSVLRTARTPEVTQELSAVRESLVTQSAQLSYA</sequence>
<dbReference type="EMBL" id="JAUEPR010000001">
    <property type="protein sequence ID" value="KAK0490345.1"/>
    <property type="molecule type" value="Genomic_DNA"/>
</dbReference>
<reference evidence="2" key="1">
    <citation type="submission" date="2023-06" db="EMBL/GenBank/DDBJ databases">
        <authorList>
            <consortium name="Lawrence Berkeley National Laboratory"/>
            <person name="Ahrendt S."/>
            <person name="Sahu N."/>
            <person name="Indic B."/>
            <person name="Wong-Bajracharya J."/>
            <person name="Merenyi Z."/>
            <person name="Ke H.-M."/>
            <person name="Monk M."/>
            <person name="Kocsube S."/>
            <person name="Drula E."/>
            <person name="Lipzen A."/>
            <person name="Balint B."/>
            <person name="Henrissat B."/>
            <person name="Andreopoulos B."/>
            <person name="Martin F.M."/>
            <person name="Harder C.B."/>
            <person name="Rigling D."/>
            <person name="Ford K.L."/>
            <person name="Foster G.D."/>
            <person name="Pangilinan J."/>
            <person name="Papanicolaou A."/>
            <person name="Barry K."/>
            <person name="LaButti K."/>
            <person name="Viragh M."/>
            <person name="Koriabine M."/>
            <person name="Yan M."/>
            <person name="Riley R."/>
            <person name="Champramary S."/>
            <person name="Plett K.L."/>
            <person name="Tsai I.J."/>
            <person name="Slot J."/>
            <person name="Sipos G."/>
            <person name="Plett J."/>
            <person name="Nagy L.G."/>
            <person name="Grigoriev I.V."/>
        </authorList>
    </citation>
    <scope>NUCLEOTIDE SEQUENCE</scope>
    <source>
        <strain evidence="2">ICMP 16352</strain>
    </source>
</reference>
<feature type="compositionally biased region" description="Gly residues" evidence="1">
    <location>
        <begin position="142"/>
        <end position="152"/>
    </location>
</feature>
<keyword evidence="3" id="KW-1185">Reference proteome</keyword>
<gene>
    <name evidence="2" type="ORF">IW261DRAFT_1412906</name>
</gene>
<comment type="caution">
    <text evidence="2">The sequence shown here is derived from an EMBL/GenBank/DDBJ whole genome shotgun (WGS) entry which is preliminary data.</text>
</comment>
<name>A0AA39PTN6_9AGAR</name>
<accession>A0AA39PTN6</accession>
<dbReference type="AlphaFoldDB" id="A0AA39PTN6"/>
<feature type="region of interest" description="Disordered" evidence="1">
    <location>
        <begin position="197"/>
        <end position="220"/>
    </location>
</feature>
<evidence type="ECO:0000256" key="1">
    <source>
        <dbReference type="SAM" id="MobiDB-lite"/>
    </source>
</evidence>
<feature type="region of interest" description="Disordered" evidence="1">
    <location>
        <begin position="139"/>
        <end position="164"/>
    </location>
</feature>
<evidence type="ECO:0000313" key="3">
    <source>
        <dbReference type="Proteomes" id="UP001175227"/>
    </source>
</evidence>
<dbReference type="Proteomes" id="UP001175227">
    <property type="component" value="Unassembled WGS sequence"/>
</dbReference>
<organism evidence="2 3">
    <name type="scientific">Armillaria novae-zelandiae</name>
    <dbReference type="NCBI Taxonomy" id="153914"/>
    <lineage>
        <taxon>Eukaryota</taxon>
        <taxon>Fungi</taxon>
        <taxon>Dikarya</taxon>
        <taxon>Basidiomycota</taxon>
        <taxon>Agaricomycotina</taxon>
        <taxon>Agaricomycetes</taxon>
        <taxon>Agaricomycetidae</taxon>
        <taxon>Agaricales</taxon>
        <taxon>Marasmiineae</taxon>
        <taxon>Physalacriaceae</taxon>
        <taxon>Armillaria</taxon>
    </lineage>
</organism>